<comment type="caution">
    <text evidence="3">The sequence shown here is derived from an EMBL/GenBank/DDBJ whole genome shotgun (WGS) entry which is preliminary data.</text>
</comment>
<dbReference type="RefSeq" id="WP_224192246.1">
    <property type="nucleotide sequence ID" value="NZ_JAIRAU010000016.1"/>
</dbReference>
<evidence type="ECO:0000313" key="4">
    <source>
        <dbReference type="Proteomes" id="UP001139031"/>
    </source>
</evidence>
<feature type="region of interest" description="Disordered" evidence="1">
    <location>
        <begin position="270"/>
        <end position="326"/>
    </location>
</feature>
<feature type="signal peptide" evidence="2">
    <location>
        <begin position="1"/>
        <end position="26"/>
    </location>
</feature>
<evidence type="ECO:0000256" key="1">
    <source>
        <dbReference type="SAM" id="MobiDB-lite"/>
    </source>
</evidence>
<sequence>MGLERRILVIALAVGLALTGAELAQACSCARDKIGPGRLYLGTGDTLPANAPGIPWSGTPNMTRDQVRVTRKIGGRQVVVAHDLTPDGDIVLIVPRTRLKPGDVYTVTVREDRWRAMKELRPALERQFGDAIPPAELTTTVTVTAKTFVLADTTLRITEHVEGPVHSQWAVSGACSSPVVADALAFSVDLPPEVEPFRDYLLYATFVDDLAWEHAANKCGSHEPGRTWTEHPGTDRIFSECPAEPDAEHGLGRGLVPGRHRVQVRIRAPGGRHVATASGEFELGCGRRSDPPAQRPSPPAPEPDAAPTAPPRSEPPPLERSGCAVAGDAAPTTLAVWGPPVIFALGRRLARER</sequence>
<evidence type="ECO:0008006" key="5">
    <source>
        <dbReference type="Google" id="ProtNLM"/>
    </source>
</evidence>
<dbReference type="Proteomes" id="UP001139031">
    <property type="component" value="Unassembled WGS sequence"/>
</dbReference>
<keyword evidence="4" id="KW-1185">Reference proteome</keyword>
<evidence type="ECO:0000256" key="2">
    <source>
        <dbReference type="SAM" id="SignalP"/>
    </source>
</evidence>
<organism evidence="3 4">
    <name type="scientific">Nannocystis pusilla</name>
    <dbReference type="NCBI Taxonomy" id="889268"/>
    <lineage>
        <taxon>Bacteria</taxon>
        <taxon>Pseudomonadati</taxon>
        <taxon>Myxococcota</taxon>
        <taxon>Polyangia</taxon>
        <taxon>Nannocystales</taxon>
        <taxon>Nannocystaceae</taxon>
        <taxon>Nannocystis</taxon>
    </lineage>
</organism>
<dbReference type="EMBL" id="JAIRAU010000016">
    <property type="protein sequence ID" value="MBZ5710478.1"/>
    <property type="molecule type" value="Genomic_DNA"/>
</dbReference>
<proteinExistence type="predicted"/>
<feature type="compositionally biased region" description="Pro residues" evidence="1">
    <location>
        <begin position="293"/>
        <end position="318"/>
    </location>
</feature>
<keyword evidence="2" id="KW-0732">Signal</keyword>
<protein>
    <recommendedName>
        <fullName evidence="5">SbsA Ig-like domain-containing protein</fullName>
    </recommendedName>
</protein>
<evidence type="ECO:0000313" key="3">
    <source>
        <dbReference type="EMBL" id="MBZ5710478.1"/>
    </source>
</evidence>
<reference evidence="3" key="1">
    <citation type="submission" date="2021-08" db="EMBL/GenBank/DDBJ databases">
        <authorList>
            <person name="Stevens D.C."/>
        </authorList>
    </citation>
    <scope>NUCLEOTIDE SEQUENCE</scope>
    <source>
        <strain evidence="3">DSM 53165</strain>
    </source>
</reference>
<gene>
    <name evidence="3" type="ORF">K7C98_14545</name>
</gene>
<name>A0ABS7TQH7_9BACT</name>
<feature type="chain" id="PRO_5046504700" description="SbsA Ig-like domain-containing protein" evidence="2">
    <location>
        <begin position="27"/>
        <end position="353"/>
    </location>
</feature>
<accession>A0ABS7TQH7</accession>